<gene>
    <name evidence="8" type="ORF">KAJ83_11865</name>
</gene>
<evidence type="ECO:0000256" key="4">
    <source>
        <dbReference type="ARBA" id="ARBA00022679"/>
    </source>
</evidence>
<dbReference type="InterPro" id="IPR035965">
    <property type="entry name" value="PAS-like_dom_sf"/>
</dbReference>
<comment type="caution">
    <text evidence="8">The sequence shown here is derived from an EMBL/GenBank/DDBJ whole genome shotgun (WGS) entry which is preliminary data.</text>
</comment>
<evidence type="ECO:0000313" key="8">
    <source>
        <dbReference type="EMBL" id="MBP5857707.1"/>
    </source>
</evidence>
<feature type="coiled-coil region" evidence="6">
    <location>
        <begin position="250"/>
        <end position="288"/>
    </location>
</feature>
<dbReference type="GO" id="GO:0009927">
    <property type="term" value="F:histidine phosphotransfer kinase activity"/>
    <property type="evidence" value="ECO:0007669"/>
    <property type="project" value="TreeGrafter"/>
</dbReference>
<dbReference type="InterPro" id="IPR036097">
    <property type="entry name" value="HisK_dim/P_sf"/>
</dbReference>
<dbReference type="PRINTS" id="PR00344">
    <property type="entry name" value="BCTRLSENSOR"/>
</dbReference>
<evidence type="ECO:0000259" key="7">
    <source>
        <dbReference type="PROSITE" id="PS50109"/>
    </source>
</evidence>
<sequence>MTHKTEWRFSRRSDLDLLELCAMPIWIFDIERHAIWWGNAEAVRFWGAESREDLVRRDFSTDSPTVRKRLRQVMDHASPGTPIQDSWTLYPRGTPVAAQISLTPVRIGRGARDAVMIEARETRETGDGMLSANDRRLLEATRYTSIMISYIGLDGTVLTMNPAAADRHGPVRSEAETFDGATAPAARFEDRFRDKRVAERLLREGAMGAEPSGEFLIESRQGPRWHLITLRIARDAVSGQPALIVVEEDITSLKRAMDDLAALNNSLEDRVRRRTKDLNQARERAEAANIAKSDFLARMSHDLRTPLNAIIGFSELLYTPATEGLARANFAAYGRDIHAAAGTLLALVDDLLDLSRIEAGKYPIHPEWIDLGRLIREAVDLTRAGHPGRRLRINTIAPDSVAVRSDHRAVALILGNLISNAVKFTADGGTVSVQLIALEKPAGGARIVIADTGRGIPEDDLTTIFEPFFRGRTSVARRDPGTGLGMPICKRLTELLGVDLSITSIVGVGTTVTLGFPVHARVQDTLLVEMHDAL</sequence>
<evidence type="ECO:0000313" key="9">
    <source>
        <dbReference type="Proteomes" id="UP000672602"/>
    </source>
</evidence>
<dbReference type="EC" id="2.7.13.3" evidence="2"/>
<dbReference type="PANTHER" id="PTHR43047:SF72">
    <property type="entry name" value="OSMOSENSING HISTIDINE PROTEIN KINASE SLN1"/>
    <property type="match status" value="1"/>
</dbReference>
<dbReference type="PANTHER" id="PTHR43047">
    <property type="entry name" value="TWO-COMPONENT HISTIDINE PROTEIN KINASE"/>
    <property type="match status" value="1"/>
</dbReference>
<evidence type="ECO:0000256" key="2">
    <source>
        <dbReference type="ARBA" id="ARBA00012438"/>
    </source>
</evidence>
<name>A0A8J7S943_9PROT</name>
<dbReference type="InterPro" id="IPR003594">
    <property type="entry name" value="HATPase_dom"/>
</dbReference>
<dbReference type="Gene3D" id="3.30.450.20">
    <property type="entry name" value="PAS domain"/>
    <property type="match status" value="1"/>
</dbReference>
<keyword evidence="9" id="KW-1185">Reference proteome</keyword>
<evidence type="ECO:0000256" key="3">
    <source>
        <dbReference type="ARBA" id="ARBA00022553"/>
    </source>
</evidence>
<dbReference type="Gene3D" id="1.10.287.130">
    <property type="match status" value="1"/>
</dbReference>
<accession>A0A8J7S943</accession>
<dbReference type="Proteomes" id="UP000672602">
    <property type="component" value="Unassembled WGS sequence"/>
</dbReference>
<dbReference type="CDD" id="cd16922">
    <property type="entry name" value="HATPase_EvgS-ArcB-TorS-like"/>
    <property type="match status" value="1"/>
</dbReference>
<keyword evidence="4" id="KW-0808">Transferase</keyword>
<dbReference type="EMBL" id="JAGMWN010000005">
    <property type="protein sequence ID" value="MBP5857707.1"/>
    <property type="molecule type" value="Genomic_DNA"/>
</dbReference>
<dbReference type="PROSITE" id="PS50109">
    <property type="entry name" value="HIS_KIN"/>
    <property type="match status" value="1"/>
</dbReference>
<dbReference type="InterPro" id="IPR003661">
    <property type="entry name" value="HisK_dim/P_dom"/>
</dbReference>
<dbReference type="SUPFAM" id="SSF47384">
    <property type="entry name" value="Homodimeric domain of signal transducing histidine kinase"/>
    <property type="match status" value="1"/>
</dbReference>
<dbReference type="RefSeq" id="WP_210682292.1">
    <property type="nucleotide sequence ID" value="NZ_JAGMWN010000005.1"/>
</dbReference>
<dbReference type="InterPro" id="IPR004358">
    <property type="entry name" value="Sig_transdc_His_kin-like_C"/>
</dbReference>
<dbReference type="SUPFAM" id="SSF55785">
    <property type="entry name" value="PYP-like sensor domain (PAS domain)"/>
    <property type="match status" value="2"/>
</dbReference>
<comment type="catalytic activity">
    <reaction evidence="1">
        <text>ATP + protein L-histidine = ADP + protein N-phospho-L-histidine.</text>
        <dbReference type="EC" id="2.7.13.3"/>
    </reaction>
</comment>
<keyword evidence="6" id="KW-0175">Coiled coil</keyword>
<dbReference type="SMART" id="SM00387">
    <property type="entry name" value="HATPase_c"/>
    <property type="match status" value="1"/>
</dbReference>
<dbReference type="AlphaFoldDB" id="A0A8J7S943"/>
<keyword evidence="3" id="KW-0597">Phosphoprotein</keyword>
<dbReference type="GO" id="GO:0005886">
    <property type="term" value="C:plasma membrane"/>
    <property type="evidence" value="ECO:0007669"/>
    <property type="project" value="TreeGrafter"/>
</dbReference>
<evidence type="ECO:0000256" key="5">
    <source>
        <dbReference type="ARBA" id="ARBA00022777"/>
    </source>
</evidence>
<dbReference type="Pfam" id="PF00512">
    <property type="entry name" value="HisKA"/>
    <property type="match status" value="1"/>
</dbReference>
<dbReference type="InterPro" id="IPR005467">
    <property type="entry name" value="His_kinase_dom"/>
</dbReference>
<evidence type="ECO:0000256" key="6">
    <source>
        <dbReference type="SAM" id="Coils"/>
    </source>
</evidence>
<dbReference type="SUPFAM" id="SSF55874">
    <property type="entry name" value="ATPase domain of HSP90 chaperone/DNA topoisomerase II/histidine kinase"/>
    <property type="match status" value="1"/>
</dbReference>
<dbReference type="CDD" id="cd00082">
    <property type="entry name" value="HisKA"/>
    <property type="match status" value="1"/>
</dbReference>
<dbReference type="Gene3D" id="3.30.565.10">
    <property type="entry name" value="Histidine kinase-like ATPase, C-terminal domain"/>
    <property type="match status" value="1"/>
</dbReference>
<protein>
    <recommendedName>
        <fullName evidence="2">histidine kinase</fullName>
        <ecNumber evidence="2">2.7.13.3</ecNumber>
    </recommendedName>
</protein>
<evidence type="ECO:0000256" key="1">
    <source>
        <dbReference type="ARBA" id="ARBA00000085"/>
    </source>
</evidence>
<keyword evidence="5 8" id="KW-0418">Kinase</keyword>
<feature type="domain" description="Histidine kinase" evidence="7">
    <location>
        <begin position="298"/>
        <end position="520"/>
    </location>
</feature>
<reference evidence="8" key="1">
    <citation type="submission" date="2021-04" db="EMBL/GenBank/DDBJ databases">
        <authorList>
            <person name="Zhang D.-C."/>
        </authorList>
    </citation>
    <scope>NUCLEOTIDE SEQUENCE</scope>
    <source>
        <strain evidence="8">CGMCC 1.15697</strain>
    </source>
</reference>
<proteinExistence type="predicted"/>
<organism evidence="8 9">
    <name type="scientific">Marivibrio halodurans</name>
    <dbReference type="NCBI Taxonomy" id="2039722"/>
    <lineage>
        <taxon>Bacteria</taxon>
        <taxon>Pseudomonadati</taxon>
        <taxon>Pseudomonadota</taxon>
        <taxon>Alphaproteobacteria</taxon>
        <taxon>Rhodospirillales</taxon>
        <taxon>Rhodospirillaceae</taxon>
        <taxon>Marivibrio</taxon>
    </lineage>
</organism>
<dbReference type="InterPro" id="IPR036890">
    <property type="entry name" value="HATPase_C_sf"/>
</dbReference>
<dbReference type="SMART" id="SM00388">
    <property type="entry name" value="HisKA"/>
    <property type="match status" value="1"/>
</dbReference>
<dbReference type="GO" id="GO:0000155">
    <property type="term" value="F:phosphorelay sensor kinase activity"/>
    <property type="evidence" value="ECO:0007669"/>
    <property type="project" value="InterPro"/>
</dbReference>
<dbReference type="Pfam" id="PF02518">
    <property type="entry name" value="HATPase_c"/>
    <property type="match status" value="1"/>
</dbReference>